<organism evidence="1 2">
    <name type="scientific">Amycolatopsis rubida</name>
    <dbReference type="NCBI Taxonomy" id="112413"/>
    <lineage>
        <taxon>Bacteria</taxon>
        <taxon>Bacillati</taxon>
        <taxon>Actinomycetota</taxon>
        <taxon>Actinomycetes</taxon>
        <taxon>Pseudonocardiales</taxon>
        <taxon>Pseudonocardiaceae</taxon>
        <taxon>Amycolatopsis</taxon>
    </lineage>
</organism>
<dbReference type="OrthoDB" id="3476156at2"/>
<dbReference type="InterPro" id="IPR029063">
    <property type="entry name" value="SAM-dependent_MTases_sf"/>
</dbReference>
<evidence type="ECO:0000313" key="2">
    <source>
        <dbReference type="Proteomes" id="UP000199137"/>
    </source>
</evidence>
<protein>
    <recommendedName>
        <fullName evidence="3">DNA methylase</fullName>
    </recommendedName>
</protein>
<reference evidence="1 2" key="1">
    <citation type="submission" date="2016-10" db="EMBL/GenBank/DDBJ databases">
        <authorList>
            <person name="de Groot N.N."/>
        </authorList>
    </citation>
    <scope>NUCLEOTIDE SEQUENCE [LARGE SCALE GENOMIC DNA]</scope>
    <source>
        <strain evidence="1 2">DSM 44637</strain>
    </source>
</reference>
<accession>A0A1I5EFY0</accession>
<gene>
    <name evidence="1" type="ORF">SAMN05421854_101627</name>
</gene>
<dbReference type="EMBL" id="FOWC01000001">
    <property type="protein sequence ID" value="SFO10385.1"/>
    <property type="molecule type" value="Genomic_DNA"/>
</dbReference>
<dbReference type="RefSeq" id="WP_093572146.1">
    <property type="nucleotide sequence ID" value="NZ_FOWC01000001.1"/>
</dbReference>
<dbReference type="AlphaFoldDB" id="A0A1I5EFY0"/>
<dbReference type="Proteomes" id="UP000199137">
    <property type="component" value="Unassembled WGS sequence"/>
</dbReference>
<dbReference type="STRING" id="112413.SAMN05421854_101627"/>
<evidence type="ECO:0000313" key="1">
    <source>
        <dbReference type="EMBL" id="SFO10385.1"/>
    </source>
</evidence>
<evidence type="ECO:0008006" key="3">
    <source>
        <dbReference type="Google" id="ProtNLM"/>
    </source>
</evidence>
<sequence length="232" mass="25427">MPRKRILDAFCCAGGAAKGYHDAGFDVVGIDIAPQPNYPYEFHQGDAIEFILAHGHEFDAVHASPPCQNASALTAGNRRRTGWTDNHIDLIPPTRDALEHVRDRAGIPTVMENVQGSKLRRDLVLCGLSFGLKVFRHRYFEIDGFSVNSPAHPSHRGHRVAGWRHGIRHDGDMVAVYGEGGGKGTVAEWQNAMGIHHTDVRRELAEAIPPAYTRHIGTQLLNRLAAPVLAAA</sequence>
<proteinExistence type="predicted"/>
<dbReference type="Gene3D" id="3.40.50.150">
    <property type="entry name" value="Vaccinia Virus protein VP39"/>
    <property type="match status" value="1"/>
</dbReference>
<name>A0A1I5EFY0_9PSEU</name>
<dbReference type="SUPFAM" id="SSF53335">
    <property type="entry name" value="S-adenosyl-L-methionine-dependent methyltransferases"/>
    <property type="match status" value="1"/>
</dbReference>